<evidence type="ECO:0000313" key="3">
    <source>
        <dbReference type="Proteomes" id="UP001560019"/>
    </source>
</evidence>
<dbReference type="CDD" id="cd07986">
    <property type="entry name" value="LPLAT_ACT14924-like"/>
    <property type="match status" value="1"/>
</dbReference>
<name>A0ABV3XW79_9RHOB</name>
<accession>A0ABV3XW79</accession>
<dbReference type="SMART" id="SM00563">
    <property type="entry name" value="PlsC"/>
    <property type="match status" value="1"/>
</dbReference>
<evidence type="ECO:0000313" key="2">
    <source>
        <dbReference type="EMBL" id="MEX5729414.1"/>
    </source>
</evidence>
<reference evidence="2 3" key="1">
    <citation type="submission" date="2024-06" db="EMBL/GenBank/DDBJ databases">
        <title>Genome of Rhodovulum iodosum, a marine photoferrotroph.</title>
        <authorList>
            <person name="Bianchini G."/>
            <person name="Nikeleit V."/>
            <person name="Kappler A."/>
            <person name="Bryce C."/>
            <person name="Sanchez-Baracaldo P."/>
        </authorList>
    </citation>
    <scope>NUCLEOTIDE SEQUENCE [LARGE SCALE GENOMIC DNA]</scope>
    <source>
        <strain evidence="2 3">UT/N1</strain>
    </source>
</reference>
<comment type="caution">
    <text evidence="2">The sequence shown here is derived from an EMBL/GenBank/DDBJ whole genome shotgun (WGS) entry which is preliminary data.</text>
</comment>
<evidence type="ECO:0000259" key="1">
    <source>
        <dbReference type="SMART" id="SM00563"/>
    </source>
</evidence>
<keyword evidence="3" id="KW-1185">Reference proteome</keyword>
<dbReference type="InterPro" id="IPR002123">
    <property type="entry name" value="Plipid/glycerol_acylTrfase"/>
</dbReference>
<dbReference type="Proteomes" id="UP001560019">
    <property type="component" value="Unassembled WGS sequence"/>
</dbReference>
<dbReference type="Pfam" id="PF19576">
    <property type="entry name" value="Acyltransf_2"/>
    <property type="match status" value="1"/>
</dbReference>
<feature type="domain" description="Phospholipid/glycerol acyltransferase" evidence="1">
    <location>
        <begin position="119"/>
        <end position="242"/>
    </location>
</feature>
<proteinExistence type="predicted"/>
<gene>
    <name evidence="2" type="ORF">Ga0609869_002767</name>
</gene>
<dbReference type="InterPro" id="IPR045746">
    <property type="entry name" value="ACT14924-like_Acyltransf_dom"/>
</dbReference>
<organism evidence="2 3">
    <name type="scientific">Rhodovulum iodosum</name>
    <dbReference type="NCBI Taxonomy" id="68291"/>
    <lineage>
        <taxon>Bacteria</taxon>
        <taxon>Pseudomonadati</taxon>
        <taxon>Pseudomonadota</taxon>
        <taxon>Alphaproteobacteria</taxon>
        <taxon>Rhodobacterales</taxon>
        <taxon>Paracoccaceae</taxon>
        <taxon>Rhodovulum</taxon>
    </lineage>
</organism>
<dbReference type="SUPFAM" id="SSF69593">
    <property type="entry name" value="Glycerol-3-phosphate (1)-acyltransferase"/>
    <property type="match status" value="1"/>
</dbReference>
<sequence>MARRAPARLYKSFAGAPFWCSSASSPASEAGYEENEAAMRSQVARDISYAGSAQTKGGRVLIRVLENATGRLGLIRRAEGYDREVAAGRDFWEVMAERYGLSLQVMAGSLDNIPAEGPLILIANHPYGILDGLMMGYILSTVRGDFRILANSVFRKAAELNRIILPIGFEETKEAMRQNIETRRLALDYLARGGAVGVFPGGTVSTAARPFSCPMDPGWRGFTARMVAKSHAQVVPLYFEGHNSRLFQLASHLHETLRLALLINEFRARVDEPVRVAIGEPIDRARLNAHAGDTKAMMDFLRRATYELSPSPLKSFDYGFEFDDRHRI</sequence>
<dbReference type="EMBL" id="JBEHHI010000002">
    <property type="protein sequence ID" value="MEX5729414.1"/>
    <property type="molecule type" value="Genomic_DNA"/>
</dbReference>
<protein>
    <submittedName>
        <fullName evidence="2">Hemolysin</fullName>
    </submittedName>
</protein>